<dbReference type="GO" id="GO:0003677">
    <property type="term" value="F:DNA binding"/>
    <property type="evidence" value="ECO:0007669"/>
    <property type="project" value="InterPro"/>
</dbReference>
<keyword evidence="2" id="KW-0614">Plasmid</keyword>
<evidence type="ECO:0000256" key="1">
    <source>
        <dbReference type="ARBA" id="ARBA00023172"/>
    </source>
</evidence>
<keyword evidence="1" id="KW-0233">DNA recombination</keyword>
<dbReference type="GO" id="GO:0006310">
    <property type="term" value="P:DNA recombination"/>
    <property type="evidence" value="ECO:0007669"/>
    <property type="project" value="UniProtKB-KW"/>
</dbReference>
<proteinExistence type="predicted"/>
<dbReference type="InterPro" id="IPR013762">
    <property type="entry name" value="Integrase-like_cat_sf"/>
</dbReference>
<accession>A0A3G2CE63</accession>
<dbReference type="EMBL" id="MH569712">
    <property type="protein sequence ID" value="AYM50911.1"/>
    <property type="molecule type" value="Genomic_DNA"/>
</dbReference>
<sequence>MRKGGTMSDGRSNRKAKVVPFVDRLERDRNKNLKSLVSKAKLMKLEGFESVVWDDPEWQVDAGRLVKLTGRNTKSASFGFSLSPKLGSEPLDGCWEVVAKALFALRFHRKHQSTPNQRNFITAIGYVSFAAKQIGQELARLTPESLDNACTLISIHYSDTTAYNLHKHVAEFAAHCDANGLCRVLLQYKYAKMKRPASTGGINHKRLDDPDVLETKSGKLVAPAVFQVIGVLYLKVPKAHKYRFYILMLTLLACTGRRFSEVSLLPNQQLSFDDEGNCYIEYFPRKASRGDVFTPKRRLYLPSEVTPIVGDVLVELAEITFEARSIAEEMHKVGGPDLRFLDTIPEDKKLYAADLTELGISHTALGTTGWLRKQKLAWPEYSALTKHVIKPANPSFYTDKTGLVKYCFRDFSGAYLSALHTDQFGKEYYLKDLLFIRPLGLSSGSYAHWLAISCSQSMFGTFLRYFPQLTAEYASSSIVVDFTSHHFRHTLNTLLDEGGLSDLIQTEWFGRTNPRDTKAYQHTSREKRALMLREDIKRGMVGGALAEQIKVTPIELQDAILKARIQAVHDVGTGICIHNFSQTPCERHLQCSADCKDYIWTKNDKGRLDEQKRQYALTMLARQNAEKQLSSDKPKKSADWLAHNDKKLKTLAAQLADNGVEHFDPEQYLNGVEHD</sequence>
<reference evidence="2" key="1">
    <citation type="submission" date="2018-06" db="EMBL/GenBank/DDBJ databases">
        <title>Sequence analysis of plasmid pPM120-2 from Serratia marcescens clinical isolate.</title>
        <authorList>
            <person name="Celejewski-Marciniak P."/>
            <person name="Wroblewska M."/>
        </authorList>
    </citation>
    <scope>NUCLEOTIDE SEQUENCE</scope>
    <source>
        <strain evidence="2">S120</strain>
        <plasmid evidence="2">pPM120-2</plasmid>
    </source>
</reference>
<organism evidence="2">
    <name type="scientific">Serratia marcescens</name>
    <dbReference type="NCBI Taxonomy" id="615"/>
    <lineage>
        <taxon>Bacteria</taxon>
        <taxon>Pseudomonadati</taxon>
        <taxon>Pseudomonadota</taxon>
        <taxon>Gammaproteobacteria</taxon>
        <taxon>Enterobacterales</taxon>
        <taxon>Yersiniaceae</taxon>
        <taxon>Serratia</taxon>
    </lineage>
</organism>
<geneLocation type="plasmid" evidence="2">
    <name>pPM120-2</name>
</geneLocation>
<gene>
    <name evidence="2" type="primary">int</name>
</gene>
<dbReference type="SUPFAM" id="SSF56349">
    <property type="entry name" value="DNA breaking-rejoining enzymes"/>
    <property type="match status" value="1"/>
</dbReference>
<dbReference type="Gene3D" id="1.10.443.10">
    <property type="entry name" value="Intergrase catalytic core"/>
    <property type="match status" value="1"/>
</dbReference>
<dbReference type="GO" id="GO:0015074">
    <property type="term" value="P:DNA integration"/>
    <property type="evidence" value="ECO:0007669"/>
    <property type="project" value="InterPro"/>
</dbReference>
<evidence type="ECO:0000313" key="2">
    <source>
        <dbReference type="EMBL" id="AYM50911.1"/>
    </source>
</evidence>
<name>A0A3G2CE63_SERMA</name>
<dbReference type="AlphaFoldDB" id="A0A3G2CE63"/>
<dbReference type="InterPro" id="IPR011010">
    <property type="entry name" value="DNA_brk_join_enz"/>
</dbReference>
<protein>
    <submittedName>
        <fullName evidence="2">Int</fullName>
    </submittedName>
</protein>